<proteinExistence type="predicted"/>
<gene>
    <name evidence="7" type="ORF">OsJ_24398</name>
</gene>
<dbReference type="GO" id="GO:0006508">
    <property type="term" value="P:proteolysis"/>
    <property type="evidence" value="ECO:0007669"/>
    <property type="project" value="UniProtKB-KW"/>
</dbReference>
<evidence type="ECO:0000256" key="1">
    <source>
        <dbReference type="ARBA" id="ARBA00022438"/>
    </source>
</evidence>
<keyword evidence="3" id="KW-0479">Metal-binding</keyword>
<organism evidence="7">
    <name type="scientific">Oryza sativa subsp. japonica</name>
    <name type="common">Rice</name>
    <dbReference type="NCBI Taxonomy" id="39947"/>
    <lineage>
        <taxon>Eukaryota</taxon>
        <taxon>Viridiplantae</taxon>
        <taxon>Streptophyta</taxon>
        <taxon>Embryophyta</taxon>
        <taxon>Tracheophyta</taxon>
        <taxon>Spermatophyta</taxon>
        <taxon>Magnoliopsida</taxon>
        <taxon>Liliopsida</taxon>
        <taxon>Poales</taxon>
        <taxon>Poaceae</taxon>
        <taxon>BOP clade</taxon>
        <taxon>Oryzoideae</taxon>
        <taxon>Oryzeae</taxon>
        <taxon>Oryzinae</taxon>
        <taxon>Oryza</taxon>
        <taxon>Oryza sativa</taxon>
    </lineage>
</organism>
<evidence type="ECO:0000259" key="6">
    <source>
        <dbReference type="Pfam" id="PF00557"/>
    </source>
</evidence>
<evidence type="ECO:0000256" key="2">
    <source>
        <dbReference type="ARBA" id="ARBA00022670"/>
    </source>
</evidence>
<keyword evidence="4" id="KW-0378">Hydrolase</keyword>
<dbReference type="PANTHER" id="PTHR43330">
    <property type="entry name" value="METHIONINE AMINOPEPTIDASE"/>
    <property type="match status" value="1"/>
</dbReference>
<dbReference type="Gene3D" id="3.90.230.10">
    <property type="entry name" value="Creatinase/methionine aminopeptidase superfamily"/>
    <property type="match status" value="2"/>
</dbReference>
<accession>B9FXG0</accession>
<dbReference type="PROSITE" id="PS00680">
    <property type="entry name" value="MAP_1"/>
    <property type="match status" value="1"/>
</dbReference>
<name>B9FXG0_ORYSJ</name>
<dbReference type="PRINTS" id="PR00599">
    <property type="entry name" value="MAPEPTIDASE"/>
</dbReference>
<dbReference type="InterPro" id="IPR002467">
    <property type="entry name" value="Pept_M24A_MAP1"/>
</dbReference>
<evidence type="ECO:0000256" key="5">
    <source>
        <dbReference type="SAM" id="MobiDB-lite"/>
    </source>
</evidence>
<dbReference type="GO" id="GO:0070006">
    <property type="term" value="F:metalloaminopeptidase activity"/>
    <property type="evidence" value="ECO:0007669"/>
    <property type="project" value="InterPro"/>
</dbReference>
<dbReference type="PANTHER" id="PTHR43330:SF5">
    <property type="entry name" value="METHIONINE AMINOPEPTIDASE"/>
    <property type="match status" value="1"/>
</dbReference>
<dbReference type="Pfam" id="PF00557">
    <property type="entry name" value="Peptidase_M24"/>
    <property type="match status" value="1"/>
</dbReference>
<reference evidence="7" key="2">
    <citation type="submission" date="2008-12" db="EMBL/GenBank/DDBJ databases">
        <title>Improved gene annotation of the rice (Oryza sativa) genomes.</title>
        <authorList>
            <person name="Wang J."/>
            <person name="Li R."/>
            <person name="Fan W."/>
            <person name="Huang Q."/>
            <person name="Zhang J."/>
            <person name="Zhou Y."/>
            <person name="Hu Y."/>
            <person name="Zi S."/>
            <person name="Li J."/>
            <person name="Ni P."/>
            <person name="Zheng H."/>
            <person name="Zhang Y."/>
            <person name="Zhao M."/>
            <person name="Hao Q."/>
            <person name="McDermott J."/>
            <person name="Samudrala R."/>
            <person name="Kristiansen K."/>
            <person name="Wong G.K.-S."/>
        </authorList>
    </citation>
    <scope>NUCLEOTIDE SEQUENCE</scope>
</reference>
<evidence type="ECO:0000313" key="7">
    <source>
        <dbReference type="EMBL" id="EEE67247.1"/>
    </source>
</evidence>
<dbReference type="MEROPS" id="M24.A05"/>
<dbReference type="EMBL" id="CM000144">
    <property type="protein sequence ID" value="EEE67247.1"/>
    <property type="molecule type" value="Genomic_DNA"/>
</dbReference>
<feature type="domain" description="Peptidase M24" evidence="6">
    <location>
        <begin position="104"/>
        <end position="220"/>
    </location>
</feature>
<dbReference type="InterPro" id="IPR001714">
    <property type="entry name" value="Pept_M24_MAP"/>
</dbReference>
<reference evidence="7" key="1">
    <citation type="journal article" date="2005" name="PLoS Biol.">
        <title>The genomes of Oryza sativa: a history of duplications.</title>
        <authorList>
            <person name="Yu J."/>
            <person name="Wang J."/>
            <person name="Lin W."/>
            <person name="Li S."/>
            <person name="Li H."/>
            <person name="Zhou J."/>
            <person name="Ni P."/>
            <person name="Dong W."/>
            <person name="Hu S."/>
            <person name="Zeng C."/>
            <person name="Zhang J."/>
            <person name="Zhang Y."/>
            <person name="Li R."/>
            <person name="Xu Z."/>
            <person name="Li S."/>
            <person name="Li X."/>
            <person name="Zheng H."/>
            <person name="Cong L."/>
            <person name="Lin L."/>
            <person name="Yin J."/>
            <person name="Geng J."/>
            <person name="Li G."/>
            <person name="Shi J."/>
            <person name="Liu J."/>
            <person name="Lv H."/>
            <person name="Li J."/>
            <person name="Wang J."/>
            <person name="Deng Y."/>
            <person name="Ran L."/>
            <person name="Shi X."/>
            <person name="Wang X."/>
            <person name="Wu Q."/>
            <person name="Li C."/>
            <person name="Ren X."/>
            <person name="Wang J."/>
            <person name="Wang X."/>
            <person name="Li D."/>
            <person name="Liu D."/>
            <person name="Zhang X."/>
            <person name="Ji Z."/>
            <person name="Zhao W."/>
            <person name="Sun Y."/>
            <person name="Zhang Z."/>
            <person name="Bao J."/>
            <person name="Han Y."/>
            <person name="Dong L."/>
            <person name="Ji J."/>
            <person name="Chen P."/>
            <person name="Wu S."/>
            <person name="Liu J."/>
            <person name="Xiao Y."/>
            <person name="Bu D."/>
            <person name="Tan J."/>
            <person name="Yang L."/>
            <person name="Ye C."/>
            <person name="Zhang J."/>
            <person name="Xu J."/>
            <person name="Zhou Y."/>
            <person name="Yu Y."/>
            <person name="Zhang B."/>
            <person name="Zhuang S."/>
            <person name="Wei H."/>
            <person name="Liu B."/>
            <person name="Lei M."/>
            <person name="Yu H."/>
            <person name="Li Y."/>
            <person name="Xu H."/>
            <person name="Wei S."/>
            <person name="He X."/>
            <person name="Fang L."/>
            <person name="Zhang Z."/>
            <person name="Zhang Y."/>
            <person name="Huang X."/>
            <person name="Su Z."/>
            <person name="Tong W."/>
            <person name="Li J."/>
            <person name="Tong Z."/>
            <person name="Li S."/>
            <person name="Ye J."/>
            <person name="Wang L."/>
            <person name="Fang L."/>
            <person name="Lei T."/>
            <person name="Chen C."/>
            <person name="Chen H."/>
            <person name="Xu Z."/>
            <person name="Li H."/>
            <person name="Huang H."/>
            <person name="Zhang F."/>
            <person name="Xu H."/>
            <person name="Li N."/>
            <person name="Zhao C."/>
            <person name="Li S."/>
            <person name="Dong L."/>
            <person name="Huang Y."/>
            <person name="Li L."/>
            <person name="Xi Y."/>
            <person name="Qi Q."/>
            <person name="Li W."/>
            <person name="Zhang B."/>
            <person name="Hu W."/>
            <person name="Zhang Y."/>
            <person name="Tian X."/>
            <person name="Jiao Y."/>
            <person name="Liang X."/>
            <person name="Jin J."/>
            <person name="Gao L."/>
            <person name="Zheng W."/>
            <person name="Hao B."/>
            <person name="Liu S."/>
            <person name="Wang W."/>
            <person name="Yuan L."/>
            <person name="Cao M."/>
            <person name="McDermott J."/>
            <person name="Samudrala R."/>
            <person name="Wang J."/>
            <person name="Wong G.K."/>
            <person name="Yang H."/>
        </authorList>
    </citation>
    <scope>NUCLEOTIDE SEQUENCE [LARGE SCALE GENOMIC DNA]</scope>
</reference>
<evidence type="ECO:0000256" key="4">
    <source>
        <dbReference type="ARBA" id="ARBA00022801"/>
    </source>
</evidence>
<dbReference type="Proteomes" id="UP000007752">
    <property type="component" value="Chromosome 7"/>
</dbReference>
<dbReference type="CDD" id="cd01086">
    <property type="entry name" value="MetAP1"/>
    <property type="match status" value="1"/>
</dbReference>
<dbReference type="AlphaFoldDB" id="B9FXG0"/>
<dbReference type="InterPro" id="IPR000994">
    <property type="entry name" value="Pept_M24"/>
</dbReference>
<dbReference type="SUPFAM" id="SSF55920">
    <property type="entry name" value="Creatinase/aminopeptidase"/>
    <property type="match status" value="1"/>
</dbReference>
<feature type="region of interest" description="Disordered" evidence="5">
    <location>
        <begin position="29"/>
        <end position="89"/>
    </location>
</feature>
<dbReference type="GO" id="GO:0046872">
    <property type="term" value="F:metal ion binding"/>
    <property type="evidence" value="ECO:0007669"/>
    <property type="project" value="UniProtKB-KW"/>
</dbReference>
<dbReference type="InterPro" id="IPR036005">
    <property type="entry name" value="Creatinase/aminopeptidase-like"/>
</dbReference>
<feature type="compositionally biased region" description="Basic residues" evidence="5">
    <location>
        <begin position="55"/>
        <end position="65"/>
    </location>
</feature>
<protein>
    <recommendedName>
        <fullName evidence="6">Peptidase M24 domain-containing protein</fullName>
    </recommendedName>
</protein>
<keyword evidence="1" id="KW-0031">Aminopeptidase</keyword>
<sequence>MAAPGACLASRSPPAFLAGGFLAARPAAVSPIPSRSGTDGWMGILGSQEPSSASSKKRPPLRRGKISPQLPVPEHIPRPSYVGSNRPQELSSVRQIHSAEGIAGMRAACKLAARALDFAGTLIKPSVTTNEIDREVHNMIIEAGAYPSQLGYGGFPKSICTSLNECVCHGVPDSTQLQTGDIMNVDVNVFLNGYHGGASRTFVCGEVDDSIRHFLKNVLKLAYFYGYYVVDRFVGHGIGPIWHSEPLILHHANDNSGRMVEGQTFTIEPILTMEKAETVTWEDGWTTVTADGSWAAQFKHTVHMWQDYRSQAEELIDEICDESSVPGEWLVRRVCGSLEFYESRRPAAALPLSRSISGEEYEDLMPVMTGWLGDLASGTITVESPAVAGPVLLGCRHHRARPSQSQEGDYGRTVGDELGLPMRMLPSTAGGGGGGCSALPLLLDRRPRRCFFPFSPGVRVGAMSSPEIQKLADEVCSAAAQSVPSVCYCSASFVDLRHIWFQFQCDIVWRNGRGDCNILVSVMTAQQLQ</sequence>
<keyword evidence="2" id="KW-0645">Protease</keyword>
<evidence type="ECO:0000256" key="3">
    <source>
        <dbReference type="ARBA" id="ARBA00022723"/>
    </source>
</evidence>